<keyword evidence="5" id="KW-0238">DNA-binding</keyword>
<evidence type="ECO:0000256" key="1">
    <source>
        <dbReference type="ARBA" id="ARBA00022578"/>
    </source>
</evidence>
<dbReference type="PROSITE" id="PS01007">
    <property type="entry name" value="TRANSPOSASE_MUTATOR"/>
    <property type="match status" value="1"/>
</dbReference>
<evidence type="ECO:0000256" key="6">
    <source>
        <dbReference type="ARBA" id="ARBA00023172"/>
    </source>
</evidence>
<evidence type="ECO:0000313" key="11">
    <source>
        <dbReference type="Proteomes" id="UP000000763"/>
    </source>
</evidence>
<dbReference type="InterPro" id="IPR006564">
    <property type="entry name" value="Znf_PMZ"/>
</dbReference>
<evidence type="ECO:0000256" key="5">
    <source>
        <dbReference type="ARBA" id="ARBA00023125"/>
    </source>
</evidence>
<dbReference type="GO" id="GO:0008270">
    <property type="term" value="F:zinc ion binding"/>
    <property type="evidence" value="ECO:0007669"/>
    <property type="project" value="UniProtKB-KW"/>
</dbReference>
<keyword evidence="4" id="KW-0862">Zinc</keyword>
<evidence type="ECO:0000259" key="9">
    <source>
        <dbReference type="PROSITE" id="PS50966"/>
    </source>
</evidence>
<keyword evidence="3 7" id="KW-0863">Zinc-finger</keyword>
<dbReference type="PANTHER" id="PTHR31973:SF188">
    <property type="entry name" value="POLYPROTEIN, PUTATIVE-RELATED"/>
    <property type="match status" value="1"/>
</dbReference>
<evidence type="ECO:0000256" key="3">
    <source>
        <dbReference type="ARBA" id="ARBA00022771"/>
    </source>
</evidence>
<feature type="domain" description="SWIM-type" evidence="9">
    <location>
        <begin position="496"/>
        <end position="528"/>
    </location>
</feature>
<keyword evidence="1" id="KW-0815">Transposition</keyword>
<gene>
    <name evidence="10" type="ordered locus">Os05g0522400</name>
</gene>
<protein>
    <submittedName>
        <fullName evidence="10">Os05g0522400 protein</fullName>
    </submittedName>
</protein>
<keyword evidence="2" id="KW-0479">Metal-binding</keyword>
<sequence>MYIFVAMICRTNHNELKLVVRVGSFFSLLDEGSKTYMEGKTSPTQLVDMHNYGLLELVNFIAEHFIWGSKQYMTLWCSMDGDSVEITLDEQLLDWFQLNLEKGVVCIDAQIIDFDGPLQFSPTKRRYHPSVRNRAAISEIATNERATIEIATNEIATNERATNVIATNERATNVTATNERAKKSKKRGPCDEEAVGVVDEGIYSDTESLVAQSDSSYDSDLAESFDSEFDCSDPEFDPDQEIVDEDDDDDVPVFAYDVHDPCIDVGVVFPDVNQCKSAVTHHCILNDHAFDIIKKDKKRFRAKCKSADQGLVISTDAGKGIEGAVDDVYPGVEHRECMRHLWKNMKKKYHGPLFAQNMWAAAKSFTNVKFTYHMDKIKERCPEALTWLDDNHPYIWSRSKFYEECKVDYINNNLSECFNSWVSKIKDRQIVDLHDTIRKMIISKFVSRAKLACKMDERIIPSITNTLNAKSKTLKNHEVLICGSGTVEVTVGTITHAVNLKERTCTCRAWQVSGKPCDHALAFIAKLNREVQMDDFVDKCFSIEMLKMAYAGQFNPMASKDEWAHVDLGYKIKKPRLRRKPGRPRVARIRASDEASTSKRKKCSECHELGHTAKHCQGGLTASQKRKLSSSQSGTGEGINDPSDAPTSV</sequence>
<dbReference type="GO" id="GO:0004803">
    <property type="term" value="F:transposase activity"/>
    <property type="evidence" value="ECO:0007669"/>
    <property type="project" value="InterPro"/>
</dbReference>
<dbReference type="SMART" id="SM00575">
    <property type="entry name" value="ZnF_PMZ"/>
    <property type="match status" value="1"/>
</dbReference>
<evidence type="ECO:0000256" key="2">
    <source>
        <dbReference type="ARBA" id="ARBA00022723"/>
    </source>
</evidence>
<evidence type="ECO:0000256" key="7">
    <source>
        <dbReference type="PROSITE-ProRule" id="PRU00325"/>
    </source>
</evidence>
<accession>Q0DGM8</accession>
<dbReference type="PROSITE" id="PS50966">
    <property type="entry name" value="ZF_SWIM"/>
    <property type="match status" value="1"/>
</dbReference>
<dbReference type="EMBL" id="AP008211">
    <property type="protein sequence ID" value="BAF17995.2"/>
    <property type="molecule type" value="Genomic_DNA"/>
</dbReference>
<evidence type="ECO:0000256" key="4">
    <source>
        <dbReference type="ARBA" id="ARBA00022833"/>
    </source>
</evidence>
<organism evidence="10 11">
    <name type="scientific">Oryza sativa subsp. japonica</name>
    <name type="common">Rice</name>
    <dbReference type="NCBI Taxonomy" id="39947"/>
    <lineage>
        <taxon>Eukaryota</taxon>
        <taxon>Viridiplantae</taxon>
        <taxon>Streptophyta</taxon>
        <taxon>Embryophyta</taxon>
        <taxon>Tracheophyta</taxon>
        <taxon>Spermatophyta</taxon>
        <taxon>Magnoliopsida</taxon>
        <taxon>Liliopsida</taxon>
        <taxon>Poales</taxon>
        <taxon>Poaceae</taxon>
        <taxon>BOP clade</taxon>
        <taxon>Oryzoideae</taxon>
        <taxon>Oryzeae</taxon>
        <taxon>Oryzinae</taxon>
        <taxon>Oryza</taxon>
        <taxon>Oryza sativa</taxon>
    </lineage>
</organism>
<dbReference type="InterPro" id="IPR001207">
    <property type="entry name" value="Transposase_mutator"/>
</dbReference>
<dbReference type="Pfam" id="PF03108">
    <property type="entry name" value="DBD_Tnp_Mut"/>
    <property type="match status" value="1"/>
</dbReference>
<dbReference type="InterPro" id="IPR004332">
    <property type="entry name" value="Transposase_MuDR"/>
</dbReference>
<dbReference type="GO" id="GO:0003677">
    <property type="term" value="F:DNA binding"/>
    <property type="evidence" value="ECO:0007669"/>
    <property type="project" value="UniProtKB-KW"/>
</dbReference>
<dbReference type="Pfam" id="PF04434">
    <property type="entry name" value="SWIM"/>
    <property type="match status" value="1"/>
</dbReference>
<dbReference type="PANTHER" id="PTHR31973">
    <property type="entry name" value="POLYPROTEIN, PUTATIVE-RELATED"/>
    <property type="match status" value="1"/>
</dbReference>
<keyword evidence="6" id="KW-0233">DNA recombination</keyword>
<reference evidence="11" key="2">
    <citation type="journal article" date="2008" name="Nucleic Acids Res.">
        <title>The rice annotation project database (RAP-DB): 2008 update.</title>
        <authorList>
            <consortium name="The rice annotation project (RAP)"/>
        </authorList>
    </citation>
    <scope>GENOME REANNOTATION</scope>
    <source>
        <strain evidence="11">cv. Nipponbare</strain>
    </source>
</reference>
<reference evidence="10 11" key="1">
    <citation type="journal article" date="2005" name="Nature">
        <title>The map-based sequence of the rice genome.</title>
        <authorList>
            <consortium name="International rice genome sequencing project (IRGSP)"/>
            <person name="Matsumoto T."/>
            <person name="Wu J."/>
            <person name="Kanamori H."/>
            <person name="Katayose Y."/>
            <person name="Fujisawa M."/>
            <person name="Namiki N."/>
            <person name="Mizuno H."/>
            <person name="Yamamoto K."/>
            <person name="Antonio B.A."/>
            <person name="Baba T."/>
            <person name="Sakata K."/>
            <person name="Nagamura Y."/>
            <person name="Aoki H."/>
            <person name="Arikawa K."/>
            <person name="Arita K."/>
            <person name="Bito T."/>
            <person name="Chiden Y."/>
            <person name="Fujitsuka N."/>
            <person name="Fukunaka R."/>
            <person name="Hamada M."/>
            <person name="Harada C."/>
            <person name="Hayashi A."/>
            <person name="Hijishita S."/>
            <person name="Honda M."/>
            <person name="Hosokawa S."/>
            <person name="Ichikawa Y."/>
            <person name="Idonuma A."/>
            <person name="Iijima M."/>
            <person name="Ikeda M."/>
            <person name="Ikeno M."/>
            <person name="Ito K."/>
            <person name="Ito S."/>
            <person name="Ito T."/>
            <person name="Ito Y."/>
            <person name="Ito Y."/>
            <person name="Iwabuchi A."/>
            <person name="Kamiya K."/>
            <person name="Karasawa W."/>
            <person name="Kurita K."/>
            <person name="Katagiri S."/>
            <person name="Kikuta A."/>
            <person name="Kobayashi H."/>
            <person name="Kobayashi N."/>
            <person name="Machita K."/>
            <person name="Maehara T."/>
            <person name="Masukawa M."/>
            <person name="Mizubayashi T."/>
            <person name="Mukai Y."/>
            <person name="Nagasaki H."/>
            <person name="Nagata Y."/>
            <person name="Naito S."/>
            <person name="Nakashima M."/>
            <person name="Nakama Y."/>
            <person name="Nakamichi Y."/>
            <person name="Nakamura M."/>
            <person name="Meguro A."/>
            <person name="Negishi M."/>
            <person name="Ohta I."/>
            <person name="Ohta T."/>
            <person name="Okamoto M."/>
            <person name="Ono N."/>
            <person name="Saji S."/>
            <person name="Sakaguchi M."/>
            <person name="Sakai K."/>
            <person name="Shibata M."/>
            <person name="Shimokawa T."/>
            <person name="Song J."/>
            <person name="Takazaki Y."/>
            <person name="Terasawa K."/>
            <person name="Tsugane M."/>
            <person name="Tsuji K."/>
            <person name="Ueda S."/>
            <person name="Waki K."/>
            <person name="Yamagata H."/>
            <person name="Yamamoto M."/>
            <person name="Yamamoto S."/>
            <person name="Yamane H."/>
            <person name="Yoshiki S."/>
            <person name="Yoshihara R."/>
            <person name="Yukawa K."/>
            <person name="Zhong H."/>
            <person name="Yano M."/>
            <person name="Yuan Q."/>
            <person name="Ouyang S."/>
            <person name="Liu J."/>
            <person name="Jones K.M."/>
            <person name="Gansberger K."/>
            <person name="Moffat K."/>
            <person name="Hill J."/>
            <person name="Bera J."/>
            <person name="Fadrosh D."/>
            <person name="Jin S."/>
            <person name="Johri S."/>
            <person name="Kim M."/>
            <person name="Overton L."/>
            <person name="Reardon M."/>
            <person name="Tsitrin T."/>
            <person name="Vuong H."/>
            <person name="Weaver B."/>
            <person name="Ciecko A."/>
            <person name="Tallon L."/>
            <person name="Jackson J."/>
            <person name="Pai G."/>
            <person name="Aken S.V."/>
            <person name="Utterback T."/>
            <person name="Reidmuller S."/>
            <person name="Feldblyum T."/>
            <person name="Hsiao J."/>
            <person name="Zismann V."/>
            <person name="Iobst S."/>
            <person name="de Vazeille A.R."/>
            <person name="Buell C.R."/>
            <person name="Ying K."/>
            <person name="Li Y."/>
            <person name="Lu T."/>
            <person name="Huang Y."/>
            <person name="Zhao Q."/>
            <person name="Feng Q."/>
            <person name="Zhang L."/>
            <person name="Zhu J."/>
            <person name="Weng Q."/>
            <person name="Mu J."/>
            <person name="Lu Y."/>
            <person name="Fan D."/>
            <person name="Liu Y."/>
            <person name="Guan J."/>
            <person name="Zhang Y."/>
            <person name="Yu S."/>
            <person name="Liu X."/>
            <person name="Zhang Y."/>
            <person name="Hong G."/>
            <person name="Han B."/>
            <person name="Choisne N."/>
            <person name="Demange N."/>
            <person name="Orjeda G."/>
            <person name="Samain S."/>
            <person name="Cattolico L."/>
            <person name="Pelletier E."/>
            <person name="Couloux A."/>
            <person name="Segurens B."/>
            <person name="Wincker P."/>
            <person name="D'Hont A."/>
            <person name="Scarpelli C."/>
            <person name="Weissenbach J."/>
            <person name="Salanoubat M."/>
            <person name="Quetier F."/>
            <person name="Yu Y."/>
            <person name="Kim H.R."/>
            <person name="Rambo T."/>
            <person name="Currie J."/>
            <person name="Collura K."/>
            <person name="Luo M."/>
            <person name="Yang T."/>
            <person name="Ammiraju J.S.S."/>
            <person name="Engler F."/>
            <person name="Soderlund C."/>
            <person name="Wing R.A."/>
            <person name="Palmer L.E."/>
            <person name="de la Bastide M."/>
            <person name="Spiegel L."/>
            <person name="Nascimento L."/>
            <person name="Zutavern T."/>
            <person name="O'Shaughnessy A."/>
            <person name="Dike S."/>
            <person name="Dedhia N."/>
            <person name="Preston R."/>
            <person name="Balija V."/>
            <person name="McCombie W.R."/>
            <person name="Chow T."/>
            <person name="Chen H."/>
            <person name="Chung M."/>
            <person name="Chen C."/>
            <person name="Shaw J."/>
            <person name="Wu H."/>
            <person name="Hsiao K."/>
            <person name="Chao Y."/>
            <person name="Chu M."/>
            <person name="Cheng C."/>
            <person name="Hour A."/>
            <person name="Lee P."/>
            <person name="Lin S."/>
            <person name="Lin Y."/>
            <person name="Liou J."/>
            <person name="Liu S."/>
            <person name="Hsing Y."/>
            <person name="Raghuvanshi S."/>
            <person name="Mohanty A."/>
            <person name="Bharti A.K."/>
            <person name="Gaur A."/>
            <person name="Gupta V."/>
            <person name="Kumar D."/>
            <person name="Ravi V."/>
            <person name="Vij S."/>
            <person name="Kapur A."/>
            <person name="Khurana P."/>
            <person name="Khurana P."/>
            <person name="Khurana J.P."/>
            <person name="Tyagi A.K."/>
            <person name="Gaikwad K."/>
            <person name="Singh A."/>
            <person name="Dalal V."/>
            <person name="Srivastava S."/>
            <person name="Dixit A."/>
            <person name="Pal A.K."/>
            <person name="Ghazi I.A."/>
            <person name="Yadav M."/>
            <person name="Pandit A."/>
            <person name="Bhargava A."/>
            <person name="Sureshbabu K."/>
            <person name="Batra K."/>
            <person name="Sharma T.R."/>
            <person name="Mohapatra T."/>
            <person name="Singh N.K."/>
            <person name="Messing J."/>
            <person name="Nelson A.B."/>
            <person name="Fuks G."/>
            <person name="Kavchok S."/>
            <person name="Keizer G."/>
            <person name="Linton E."/>
            <person name="Llaca V."/>
            <person name="Song R."/>
            <person name="Tanyolac B."/>
            <person name="Young S."/>
            <person name="Ho-Il K."/>
            <person name="Hahn J.H."/>
            <person name="Sangsakoo G."/>
            <person name="Vanavichit A."/>
            <person name="de Mattos Luiz.A.T."/>
            <person name="Zimmer P.D."/>
            <person name="Malone G."/>
            <person name="Dellagostin O."/>
            <person name="de Oliveira A.C."/>
            <person name="Bevan M."/>
            <person name="Bancroft I."/>
            <person name="Minx P."/>
            <person name="Cordum H."/>
            <person name="Wilson R."/>
            <person name="Cheng Z."/>
            <person name="Jin W."/>
            <person name="Jiang J."/>
            <person name="Leong S.A."/>
            <person name="Iwama H."/>
            <person name="Gojobori T."/>
            <person name="Itoh T."/>
            <person name="Niimura Y."/>
            <person name="Fujii Y."/>
            <person name="Habara T."/>
            <person name="Sakai H."/>
            <person name="Sato Y."/>
            <person name="Wilson G."/>
            <person name="Kumar K."/>
            <person name="McCouch S."/>
            <person name="Juretic N."/>
            <person name="Hoen D."/>
            <person name="Wright S."/>
            <person name="Bruskiewich R."/>
            <person name="Bureau T."/>
            <person name="Miyao A."/>
            <person name="Hirochika H."/>
            <person name="Nishikawa T."/>
            <person name="Kadowaki K."/>
            <person name="Sugiura M."/>
            <person name="Burr B."/>
            <person name="Sasaki T."/>
        </authorList>
    </citation>
    <scope>NUCLEOTIDE SEQUENCE [LARGE SCALE GENOMIC DNA]</scope>
    <source>
        <strain evidence="11">cv. Nipponbare</strain>
    </source>
</reference>
<dbReference type="KEGG" id="dosa:Os05g0522400"/>
<dbReference type="AlphaFoldDB" id="Q0DGM8"/>
<dbReference type="InterPro" id="IPR007527">
    <property type="entry name" value="Znf_SWIM"/>
</dbReference>
<evidence type="ECO:0000313" key="10">
    <source>
        <dbReference type="EMBL" id="BAF17995.2"/>
    </source>
</evidence>
<name>Q0DGM8_ORYSJ</name>
<evidence type="ECO:0000256" key="8">
    <source>
        <dbReference type="SAM" id="MobiDB-lite"/>
    </source>
</evidence>
<dbReference type="Proteomes" id="UP000000763">
    <property type="component" value="Chromosome 5"/>
</dbReference>
<proteinExistence type="predicted"/>
<dbReference type="GO" id="GO:0006313">
    <property type="term" value="P:DNA transposition"/>
    <property type="evidence" value="ECO:0007669"/>
    <property type="project" value="InterPro"/>
</dbReference>
<feature type="region of interest" description="Disordered" evidence="8">
    <location>
        <begin position="617"/>
        <end position="649"/>
    </location>
</feature>